<dbReference type="FunFam" id="2.60.40.10:FF:000425">
    <property type="entry name" value="Myosin light chain kinase"/>
    <property type="match status" value="2"/>
</dbReference>
<dbReference type="Pfam" id="PF07679">
    <property type="entry name" value="I-set"/>
    <property type="match status" value="18"/>
</dbReference>
<reference evidence="14" key="1">
    <citation type="submission" date="2016-04" db="UniProtKB">
        <authorList>
            <consortium name="WormBaseParasite"/>
        </authorList>
    </citation>
    <scope>IDENTIFICATION</scope>
</reference>
<evidence type="ECO:0000256" key="10">
    <source>
        <dbReference type="SAM" id="MobiDB-lite"/>
    </source>
</evidence>
<dbReference type="OrthoDB" id="5969272at2759"/>
<feature type="domain" description="Ig-like" evidence="11">
    <location>
        <begin position="1355"/>
        <end position="1444"/>
    </location>
</feature>
<dbReference type="Gene3D" id="2.60.40.10">
    <property type="entry name" value="Immunoglobulins"/>
    <property type="match status" value="19"/>
</dbReference>
<dbReference type="SMART" id="SM00408">
    <property type="entry name" value="IGc2"/>
    <property type="match status" value="16"/>
</dbReference>
<evidence type="ECO:0000313" key="12">
    <source>
        <dbReference type="EMBL" id="VDL61648.1"/>
    </source>
</evidence>
<dbReference type="SUPFAM" id="SSF48726">
    <property type="entry name" value="Immunoglobulin"/>
    <property type="match status" value="19"/>
</dbReference>
<feature type="domain" description="Ig-like" evidence="11">
    <location>
        <begin position="2637"/>
        <end position="2751"/>
    </location>
</feature>
<dbReference type="SMART" id="SM00409">
    <property type="entry name" value="IG"/>
    <property type="match status" value="19"/>
</dbReference>
<evidence type="ECO:0000313" key="13">
    <source>
        <dbReference type="Proteomes" id="UP000274504"/>
    </source>
</evidence>
<keyword evidence="3" id="KW-0787">Thick filament</keyword>
<dbReference type="CDD" id="cd00096">
    <property type="entry name" value="Ig"/>
    <property type="match status" value="2"/>
</dbReference>
<dbReference type="GO" id="GO:0045989">
    <property type="term" value="P:positive regulation of striated muscle contraction"/>
    <property type="evidence" value="ECO:0007669"/>
    <property type="project" value="UniProtKB-ARBA"/>
</dbReference>
<feature type="domain" description="Ig-like" evidence="11">
    <location>
        <begin position="1123"/>
        <end position="1220"/>
    </location>
</feature>
<evidence type="ECO:0000256" key="5">
    <source>
        <dbReference type="ARBA" id="ARBA00022889"/>
    </source>
</evidence>
<dbReference type="InterPro" id="IPR013783">
    <property type="entry name" value="Ig-like_fold"/>
</dbReference>
<feature type="domain" description="Ig-like" evidence="11">
    <location>
        <begin position="2498"/>
        <end position="2602"/>
    </location>
</feature>
<dbReference type="FunFam" id="2.60.40.10:FF:000107">
    <property type="entry name" value="Myosin, light chain kinase a"/>
    <property type="match status" value="5"/>
</dbReference>
<feature type="region of interest" description="Disordered" evidence="10">
    <location>
        <begin position="1460"/>
        <end position="1495"/>
    </location>
</feature>
<dbReference type="Gene3D" id="1.20.58.60">
    <property type="match status" value="3"/>
</dbReference>
<feature type="coiled-coil region" evidence="9">
    <location>
        <begin position="877"/>
        <end position="927"/>
    </location>
</feature>
<feature type="domain" description="Ig-like" evidence="11">
    <location>
        <begin position="2945"/>
        <end position="3038"/>
    </location>
</feature>
<evidence type="ECO:0000313" key="14">
    <source>
        <dbReference type="WBParaSite" id="HDID_0000933201-mRNA-1"/>
    </source>
</evidence>
<dbReference type="InterPro" id="IPR003598">
    <property type="entry name" value="Ig_sub2"/>
</dbReference>
<proteinExistence type="inferred from homology"/>
<dbReference type="PROSITE" id="PS50835">
    <property type="entry name" value="IG_LIKE"/>
    <property type="match status" value="19"/>
</dbReference>
<evidence type="ECO:0000256" key="8">
    <source>
        <dbReference type="ARBA" id="ARBA00023319"/>
    </source>
</evidence>
<evidence type="ECO:0000256" key="2">
    <source>
        <dbReference type="ARBA" id="ARBA00006692"/>
    </source>
</evidence>
<dbReference type="SMART" id="SM00150">
    <property type="entry name" value="SPEC"/>
    <property type="match status" value="3"/>
</dbReference>
<name>A0A158QFR2_HYMDI</name>
<evidence type="ECO:0000256" key="3">
    <source>
        <dbReference type="ARBA" id="ARBA00022433"/>
    </source>
</evidence>
<evidence type="ECO:0000256" key="1">
    <source>
        <dbReference type="ARBA" id="ARBA00004657"/>
    </source>
</evidence>
<feature type="domain" description="Ig-like" evidence="11">
    <location>
        <begin position="2267"/>
        <end position="2358"/>
    </location>
</feature>
<dbReference type="GO" id="GO:0030016">
    <property type="term" value="C:myofibril"/>
    <property type="evidence" value="ECO:0007669"/>
    <property type="project" value="UniProtKB-SubCell"/>
</dbReference>
<evidence type="ECO:0000259" key="11">
    <source>
        <dbReference type="PROSITE" id="PS50835"/>
    </source>
</evidence>
<feature type="domain" description="Ig-like" evidence="11">
    <location>
        <begin position="2364"/>
        <end position="2453"/>
    </location>
</feature>
<keyword evidence="8" id="KW-0393">Immunoglobulin domain</keyword>
<dbReference type="FunFam" id="2.60.40.10:FF:000080">
    <property type="entry name" value="Myosin light chain kinase, smooth muscle"/>
    <property type="match status" value="1"/>
</dbReference>
<dbReference type="InterPro" id="IPR013098">
    <property type="entry name" value="Ig_I-set"/>
</dbReference>
<dbReference type="InterPro" id="IPR007110">
    <property type="entry name" value="Ig-like_dom"/>
</dbReference>
<accession>A0A158QFR2</accession>
<evidence type="ECO:0000256" key="9">
    <source>
        <dbReference type="SAM" id="Coils"/>
    </source>
</evidence>
<keyword evidence="5" id="KW-0130">Cell adhesion</keyword>
<evidence type="ECO:0000256" key="7">
    <source>
        <dbReference type="ARBA" id="ARBA00023179"/>
    </source>
</evidence>
<dbReference type="SUPFAM" id="SSF46966">
    <property type="entry name" value="Spectrin repeat"/>
    <property type="match status" value="1"/>
</dbReference>
<comment type="subcellular location">
    <subcellularLocation>
        <location evidence="1">Cytoplasm</location>
        <location evidence="1">Myofibril</location>
    </subcellularLocation>
</comment>
<keyword evidence="7" id="KW-0514">Muscle protein</keyword>
<dbReference type="InterPro" id="IPR036179">
    <property type="entry name" value="Ig-like_dom_sf"/>
</dbReference>
<dbReference type="GO" id="GO:0032982">
    <property type="term" value="C:myosin filament"/>
    <property type="evidence" value="ECO:0007669"/>
    <property type="project" value="UniProtKB-KW"/>
</dbReference>
<keyword evidence="6" id="KW-1015">Disulfide bond</keyword>
<feature type="domain" description="Ig-like" evidence="11">
    <location>
        <begin position="3535"/>
        <end position="3621"/>
    </location>
</feature>
<dbReference type="STRING" id="6216.A0A158QFR2"/>
<dbReference type="GO" id="GO:0007155">
    <property type="term" value="P:cell adhesion"/>
    <property type="evidence" value="ECO:0007669"/>
    <property type="project" value="UniProtKB-KW"/>
</dbReference>
<feature type="domain" description="Ig-like" evidence="11">
    <location>
        <begin position="1764"/>
        <end position="1865"/>
    </location>
</feature>
<feature type="domain" description="Ig-like" evidence="11">
    <location>
        <begin position="3438"/>
        <end position="3529"/>
    </location>
</feature>
<dbReference type="InterPro" id="IPR018159">
    <property type="entry name" value="Spectrin/alpha-actinin"/>
</dbReference>
<feature type="domain" description="Ig-like" evidence="11">
    <location>
        <begin position="3744"/>
        <end position="3814"/>
    </location>
</feature>
<dbReference type="Proteomes" id="UP000274504">
    <property type="component" value="Unassembled WGS sequence"/>
</dbReference>
<dbReference type="FunFam" id="2.60.40.10:FF:000032">
    <property type="entry name" value="palladin isoform X1"/>
    <property type="match status" value="2"/>
</dbReference>
<protein>
    <submittedName>
        <fullName evidence="14">Titin</fullName>
    </submittedName>
</protein>
<evidence type="ECO:0000256" key="4">
    <source>
        <dbReference type="ARBA" id="ARBA00022490"/>
    </source>
</evidence>
<reference evidence="12 13" key="2">
    <citation type="submission" date="2018-11" db="EMBL/GenBank/DDBJ databases">
        <authorList>
            <consortium name="Pathogen Informatics"/>
        </authorList>
    </citation>
    <scope>NUCLEOTIDE SEQUENCE [LARGE SCALE GENOMIC DNA]</scope>
</reference>
<feature type="domain" description="Ig-like" evidence="11">
    <location>
        <begin position="2766"/>
        <end position="2857"/>
    </location>
</feature>
<feature type="domain" description="Ig-like" evidence="11">
    <location>
        <begin position="1259"/>
        <end position="1343"/>
    </location>
</feature>
<dbReference type="PANTHER" id="PTHR47633">
    <property type="entry name" value="IMMUNOGLOBULIN"/>
    <property type="match status" value="1"/>
</dbReference>
<feature type="region of interest" description="Disordered" evidence="10">
    <location>
        <begin position="1"/>
        <end position="20"/>
    </location>
</feature>
<dbReference type="WBParaSite" id="HDID_0000933201-mRNA-1">
    <property type="protein sequence ID" value="HDID_0000933201-mRNA-1"/>
    <property type="gene ID" value="HDID_0000933201"/>
</dbReference>
<organism evidence="14">
    <name type="scientific">Hymenolepis diminuta</name>
    <name type="common">Rat tapeworm</name>
    <dbReference type="NCBI Taxonomy" id="6216"/>
    <lineage>
        <taxon>Eukaryota</taxon>
        <taxon>Metazoa</taxon>
        <taxon>Spiralia</taxon>
        <taxon>Lophotrochozoa</taxon>
        <taxon>Platyhelminthes</taxon>
        <taxon>Cestoda</taxon>
        <taxon>Eucestoda</taxon>
        <taxon>Cyclophyllidea</taxon>
        <taxon>Hymenolepididae</taxon>
        <taxon>Hymenolepis</taxon>
    </lineage>
</organism>
<feature type="domain" description="Ig-like" evidence="11">
    <location>
        <begin position="3176"/>
        <end position="3269"/>
    </location>
</feature>
<feature type="domain" description="Ig-like" evidence="11">
    <location>
        <begin position="3302"/>
        <end position="3404"/>
    </location>
</feature>
<feature type="domain" description="Ig-like" evidence="11">
    <location>
        <begin position="1654"/>
        <end position="1743"/>
    </location>
</feature>
<feature type="compositionally biased region" description="Low complexity" evidence="10">
    <location>
        <begin position="8"/>
        <end position="20"/>
    </location>
</feature>
<sequence length="3897" mass="435662">MSDREDISTQSSSDFSDSFPSTTTISTVAVQAGQSKIILAVLRCGTWIKVRIQRMEPDLYDVGASGTSAEVRQLLEQHASLVSKLAAKQAQISELLTRAEEMVGQQPTEGQARVYSAMSSSLNKAWRELLDVLGKRGHLLQLVSECFENAEAVHAAVSRIIEASASGEWGDSIETVEQLIQEHEDLKRLELLEPTRQMLEAANGALELLTRMAVRTGQTPESGLTRTSSETRERIAAVTGDANEARRLAEAAWERRARLLQLRYTVVRLETEHEHVVQWFSRVGEPNLAAALPGGNLQECENAMESLMGLAVDAREYQHVNTRLVRQAQQLNLPRGENEEPDMDMQTAHKALVERFATSEKYIWEFIDRIESRRRCLQASIIFFSEASVLLEHLRTLERDITMSSKTRTDVRDEIFQRLTELEMRVPGLREILTDLRSRVDERPSVTALSLTPSVPPARPVSPLTAGADVAMSTKLREIEEIIAKCRIACGGFPALDAKDQQFREIDYRLTALWRWTQETVGGVLKAHQSPGTTISLVSDFEDLHRRLERMMTSQDREISNLRTLILTLPPSTEKQNFQRRLDEMAETWTCYRRTITIRLRMAEDLNNLLRRIREDEYYYQAVNDRIKSIATGAPQMPGGVDMKVSQQLRESEMTRIHSDMMEVRTRLESQQTALKSVLEGISRIDDAATDKTETQNFYRSQIQLNLERLQHLKEQMQSLQSTRQIWLSWNEKWNDFNKMARQLDEAMASSRARIVRAPHSQSIPAVEAALTEHLRDGDYVNQLIAEVNAKANTLASLVGAEPTSTDGPSRVRRYIEATYSIPHGTGDADLVNSVRSELCVATAGLETRSRDWERVFNVHKRTLEERVKQLGRMTEMDKIERDLQDAESEFQRISITVNLDAPIAQIERADESLRALELRIPDLQGRVRSTAFLPGMEPIRGPSDLLEISTADVPLLQEKQRQLENRVSNLAAGTNTCRTEINLTLQILRAVRDAENHLSSLTVDLARSSDQLRSLAPEDQVQMRQIISDIEAHRDRAQQYAGHHIPQLQSLTAQYPGDRARIKVQPIISRFQDSTEALTKLAQDVRVRSEQFVDLARLQGPVIEAVESVASHQMHAPRPSPPRISMPLPNIHVAEGTHVTLETTFDNGIPQGYPDTVDIEGTWYRDGLPVTTPDYRTRMDQHTASLVIEEVFGDDTGVFTFRLKTPFGEAETSGSLTVTETHKSLSSVDEEMITPVKRRRAQAPPTFPPFEEESGEAPRFIRPLRSTDVNENEPVMLECQATGQPIPQISWFKDGVSIDNNPEYIVFEVNGSCAIKIRKASTPVHDGNYTCRARNDRGEAVTTCQLHVNPMEPPRIVYPLSDKQISEGNSCELRVQFKGTPPIRVEWLINNQPLESSPSAAISNIVGDKATLKLPAVYSQDVGEYTCLLRNPAGEASTSCRVDLRRRVDRPLNIEDLIDAASVSPSRRPPPQSPLQEGWRSPSRRTFTPARPESLDRVSPYQVYSPVASERRSSWRATSVPPQFTGIYRTEHRRDLICHKRTFSPGQLPPQFTQPLHNAAATEGQMVRLQCRVLGRPRPQIEWFKDGVPLTSTPNYTVRSDGDSHWIEFSDIYLNDHGEYTCMATNPVGVAKTSCRMDVEPLSSGDESVDRPPQAVKALPRYLTINEGEGVTLECSFVGRPEPAITWYKDSVPLQASPNVEITQVGSTAVLNLTDSNIQDAGSYRAVASNRVGVCQSEIHVNILPIDRASRSLDASQFQEGPPHFSKPLRDIYLEPHTPRLSRLDCFVLGIPRPTVEWRHANQRIRPEDRRYHITADRPPGVHTLTIIQPGHDTAGHYEVLAENIYGRATCSATVYLPRQRSVTPLRSPMIYATLPRQTSTWQQISPASSVHVIPTYATTTTQRIVREISEPPELRRYTSTTHLRVDDRHTTPPVQFTFRLPPERTMSKIEILRQVEQMPSPGPQIRHASSLTVLNKMQVCPVVPMQETTIERRVTSHPRVTPGYVSTEDLQRPIEVVPMIPVYETHRTFQTSQVTTPLSRTVSQERFKVLVETPIRARPQLEPGTSTEVLHQKTIQVTPIVPMYRTQREASVASQPTLEPGYTSEGEIKRTIEVVPMVPSYKTEAERPVPARPSLEVGYESKATIDRMMQIEKELTELRYKTEAEKAIPARPPLESGFESKANIERQMVLERELTELRYMTQMERQMAAQPQLRPGFETKVDIEHSMDVVPLVQKPEEKFTTSYATDVSVQYVPVDLVVEIPTPPKFVQHLNNVVAEEGSQVILEGVVTGKPTPVVSWFKKSTPLTDTPDFRLEYRPDGTVRLTLKEMHEEDIGPYRCEATNVAGTAESYAYLTITAKAMAPRFIKGLENTAVMSCGVLRLTVKVDGHPKPDVKWTVNGCEIISSPDFIVEEFADGVHTLTVPRALVTDTGRYSVVAQNEAGEAITSGIVTVLESRPASAMPSPLAPLEEVARTEVSVPLASPSPGPIILPNPEAPKFIKPLPPHREVDEGTPMVLTVEAKGNPMPFLHWYQNGTPLQTGPKFKISQFGPYLENVAAIQLEPVKMVSELEMLGSSPSDTGTIVCIAENPYGRAETTLTLNVVPRLMKSNLTFIYTNFDRSGTRATGNSASNSGSPTKALVHDCKPFQNYPLQPEITVQSGNPLTLTTEAMGNPLPFLHWYRENQPLDSTLDREITQLGPQVAQPEALLDGPVPMTGRLIINELFPTDSGTYRCVAENSVGQAETTLKLNVVRPPSPPRPRGQRPQVIKGLASTYPCKMGETVVLETEISGQPPPSVSWYRSGLEIYPDNRYRMEANPNTGLYRLVIQSISQEDFCEYKVRATNEYGSVESVTRLTLVHEYTELTRIDLSRPMAPVTVEVPYAPTERTQLDMKVQEKFQPVMMDIEIEKPQHHVTELAMKIERPPTGFQPVTVEFQHPERAGQPPVFVRRLPDTVALDENVPVKVTAQVSGIPKPTVTWLKDGQPLQPSNSVYTIMEPDNTVVLTFAQPKPNDVGTFTSIATNPLGQDSTTVQVNLNPPLKSSHEVPALAPMNIPPSFTQAPFPIPSPEEGQPNVIHSPGLLSVQEGVPIELKVQVQGVPKPEVSWFLNDRPVRPDFKHKMLKLPESVHCLSLESPIPMPDSGTYRCVASNSAGVKELIFPVQVQPKLQQLNVPPKFITKPAPKITATPGQPLLLECTFEGVPAPVVSWHKDGKLIPPSEVLGDRVQVLLAENTTQLSIAEFKPEDAGIWQCLASSTAGSATCRTKLEVEIPKPVVEEPQKMLFIPKKRTSLSGPSDSPYPEIRQPPKSIEIVEGNSARFSTMIIGTPRPVVNWYINGILVQPVIPIEGSPEESREFIYFDGLLHHLELRRCQPEESGVVTVEALRGDVPEEIARAEPSAVVTATANLKIQPAPGKIPQLRPVQKAPIQQPQPTQSPVIVQGPKNAEVQENTPVVFTCQVVSTSVFEVIWLHKRQEIQQTESTHIMVAPDGVVSLHIDKARPEDAGDYTVRVSNPVGMTEKTVQLKVTGEEKAPEFITPFPGEVMQLPEGASLTLDIEAIGKPTPQLVWKRDGTPFAPTPEVQIIQVTPTHHRIEIVELFESDSSEFTVEAFNKLGRAVTKTKLVVMPAVKELPPLFETHPPVQLTVPEETTIPLECIVRGEPKPKVRYFHNDVELYPPVVESPTKTRKYEVMVDKPDGRYTLFLNNLRTENDDGEYIIRAENELGISVCKTNLNVQKLEHRPKLKFIRPLPEKKEVTLGQASEIECEVTCDEPVKFQWYINGIEIERTAPDYVIKDTGQTKSILTINMVKPEMINKEVKVQAQTPKGASQVSTTILEMKGKTINIKAKSKSTMPIEKHFEEKQATAMIFVQPLKPSVVPNVGEDVVLITAVESVP</sequence>
<gene>
    <name evidence="12" type="ORF">HDID_LOCUS9330</name>
</gene>
<dbReference type="InterPro" id="IPR003599">
    <property type="entry name" value="Ig_sub"/>
</dbReference>
<dbReference type="FunFam" id="2.60.40.10:FF:000557">
    <property type="entry name" value="Myosin binding protein Ha"/>
    <property type="match status" value="1"/>
</dbReference>
<comment type="similarity">
    <text evidence="2">Belongs to the protein kinase superfamily. CAMK Ser/Thr protein kinase family.</text>
</comment>
<feature type="domain" description="Ig-like" evidence="11">
    <location>
        <begin position="3074"/>
        <end position="3164"/>
    </location>
</feature>
<keyword evidence="9" id="KW-0175">Coiled coil</keyword>
<dbReference type="EMBL" id="UYSG01011265">
    <property type="protein sequence ID" value="VDL61648.1"/>
    <property type="molecule type" value="Genomic_DNA"/>
</dbReference>
<feature type="domain" description="Ig-like" evidence="11">
    <location>
        <begin position="3629"/>
        <end position="3738"/>
    </location>
</feature>
<keyword evidence="4" id="KW-0963">Cytoplasm</keyword>
<evidence type="ECO:0000256" key="6">
    <source>
        <dbReference type="ARBA" id="ARBA00023157"/>
    </source>
</evidence>
<dbReference type="GO" id="GO:0060298">
    <property type="term" value="P:positive regulation of sarcomere organization"/>
    <property type="evidence" value="ECO:0007669"/>
    <property type="project" value="UniProtKB-ARBA"/>
</dbReference>
<feature type="domain" description="Ig-like" evidence="11">
    <location>
        <begin position="1551"/>
        <end position="1641"/>
    </location>
</feature>
<dbReference type="CDD" id="cd00176">
    <property type="entry name" value="SPEC"/>
    <property type="match status" value="1"/>
</dbReference>